<evidence type="ECO:0000256" key="14">
    <source>
        <dbReference type="PIRSR" id="PIRSR018250-1"/>
    </source>
</evidence>
<dbReference type="InterPro" id="IPR051168">
    <property type="entry name" value="AASS"/>
</dbReference>
<dbReference type="RefSeq" id="XP_041684218.1">
    <property type="nucleotide sequence ID" value="XM_041833901.1"/>
</dbReference>
<dbReference type="GO" id="GO:0019878">
    <property type="term" value="P:lysine biosynthetic process via aminoadipic acid"/>
    <property type="evidence" value="ECO:0007669"/>
    <property type="project" value="UniProtKB-UniPathway"/>
</dbReference>
<feature type="binding site" evidence="15">
    <location>
        <position position="248"/>
    </location>
    <ligand>
        <name>NAD(+)</name>
        <dbReference type="ChEBI" id="CHEBI:57540"/>
    </ligand>
</feature>
<dbReference type="UniPathway" id="UPA00033">
    <property type="reaction ID" value="UER00034"/>
</dbReference>
<evidence type="ECO:0000259" key="17">
    <source>
        <dbReference type="SMART" id="SM01003"/>
    </source>
</evidence>
<reference evidence="19" key="1">
    <citation type="journal article" date="2016" name="Genome Biol. Evol.">
        <title>Comparative 'omics' of the Fusarium fujikuroi species complex highlights differences in genetic potential and metabolite synthesis.</title>
        <authorList>
            <person name="Niehaus E.-M."/>
            <person name="Muensterkoetter M."/>
            <person name="Proctor R.H."/>
            <person name="Brown D.W."/>
            <person name="Sharon A."/>
            <person name="Idan Y."/>
            <person name="Oren-Young L."/>
            <person name="Sieber C.M."/>
            <person name="Novak O."/>
            <person name="Pencik A."/>
            <person name="Tarkowska D."/>
            <person name="Hromadova K."/>
            <person name="Freeman S."/>
            <person name="Maymon M."/>
            <person name="Elazar M."/>
            <person name="Youssef S.A."/>
            <person name="El-Shabrawy E.S.M."/>
            <person name="Shalaby A.B.A."/>
            <person name="Houterman P."/>
            <person name="Brock N.L."/>
            <person name="Burkhardt I."/>
            <person name="Tsavkelova E.A."/>
            <person name="Dickschat J.S."/>
            <person name="Galuszka P."/>
            <person name="Gueldener U."/>
            <person name="Tudzynski B."/>
        </authorList>
    </citation>
    <scope>NUCLEOTIDE SEQUENCE [LARGE SCALE GENOMIC DNA]</scope>
    <source>
        <strain evidence="19">MRC7560</strain>
    </source>
</reference>
<dbReference type="PANTHER" id="PTHR11133:SF23">
    <property type="entry name" value="SACCHAROPINE DEHYDROGENASE [NAD(+), L-LYSINE-FORMING]"/>
    <property type="match status" value="1"/>
</dbReference>
<evidence type="ECO:0000256" key="12">
    <source>
        <dbReference type="ARBA" id="ARBA00047860"/>
    </source>
</evidence>
<feature type="binding site" evidence="15">
    <location>
        <position position="276"/>
    </location>
    <ligand>
        <name>NAD(+)</name>
        <dbReference type="ChEBI" id="CHEBI:57540"/>
    </ligand>
</feature>
<feature type="active site" description="Proton donor" evidence="14">
    <location>
        <position position="95"/>
    </location>
</feature>
<dbReference type="InterPro" id="IPR027281">
    <property type="entry name" value="Lys1"/>
</dbReference>
<dbReference type="PIRSF" id="PIRSF018250">
    <property type="entry name" value="Saccharopine_DH_Lys"/>
    <property type="match status" value="1"/>
</dbReference>
<comment type="subunit">
    <text evidence="3">Monomer.</text>
</comment>
<dbReference type="EC" id="1.5.1.7" evidence="4 13"/>
<evidence type="ECO:0000313" key="19">
    <source>
        <dbReference type="Proteomes" id="UP000184255"/>
    </source>
</evidence>
<dbReference type="FunFam" id="3.40.50.720:FF:000217">
    <property type="entry name" value="Saccharopine dehydrogenase [NAD(+), L-lysine-forming]"/>
    <property type="match status" value="1"/>
</dbReference>
<feature type="domain" description="Alanine dehydrogenase/pyridine nucleotide transhydrogenase NAD(H)-binding" evidence="16">
    <location>
        <begin position="185"/>
        <end position="315"/>
    </location>
</feature>
<keyword evidence="19" id="KW-1185">Reference proteome</keyword>
<sequence>MSPVVIHLRSETKPLERRSPLSPSTAKALLDAGYVVRVEESPDRIYKSDEFRAVGAEIVPTGSWVNAPKGDIILGLKEIEADGTPLPHTYVHFAHVYKNQTGWATELSRFSNAGGLLYDLEFLTDQDGRRVAAFGHWAGYAGTALALLSWAHQLLNPGVPQGPAPVVESASALTDLVKAKVDAAISANDGAHPRLIVIGALGRVGKGAVAAAEAIGVSDILKWDVAETSKGGPFAEIAASDIFVNCVYLGSNKIPPFTTLEALSTPDRRLRVICDVSCENSENNPVPVYSSYSSFENPTVPTSGHIDGPELRIIAIDILPSMVARESSDEYASQLLPSLLTLDRRDTEEVWRRAERIFHQKVAELP</sequence>
<keyword evidence="10" id="KW-1015">Disulfide bond</keyword>
<evidence type="ECO:0000256" key="2">
    <source>
        <dbReference type="ARBA" id="ARBA00005689"/>
    </source>
</evidence>
<evidence type="ECO:0000256" key="11">
    <source>
        <dbReference type="ARBA" id="ARBA00033228"/>
    </source>
</evidence>
<feature type="binding site" evidence="15">
    <location>
        <position position="129"/>
    </location>
    <ligand>
        <name>NAD(+)</name>
        <dbReference type="ChEBI" id="CHEBI:57540"/>
    </ligand>
</feature>
<dbReference type="GeneID" id="65090380"/>
<evidence type="ECO:0000256" key="8">
    <source>
        <dbReference type="ARBA" id="ARBA00023027"/>
    </source>
</evidence>
<comment type="catalytic activity">
    <reaction evidence="12 13">
        <text>L-saccharopine + NAD(+) + H2O = L-lysine + 2-oxoglutarate + NADH + H(+)</text>
        <dbReference type="Rhea" id="RHEA:12440"/>
        <dbReference type="ChEBI" id="CHEBI:15377"/>
        <dbReference type="ChEBI" id="CHEBI:15378"/>
        <dbReference type="ChEBI" id="CHEBI:16810"/>
        <dbReference type="ChEBI" id="CHEBI:32551"/>
        <dbReference type="ChEBI" id="CHEBI:57540"/>
        <dbReference type="ChEBI" id="CHEBI:57945"/>
        <dbReference type="ChEBI" id="CHEBI:57951"/>
        <dbReference type="EC" id="1.5.1.7"/>
    </reaction>
</comment>
<evidence type="ECO:0000256" key="10">
    <source>
        <dbReference type="ARBA" id="ARBA00023157"/>
    </source>
</evidence>
<comment type="similarity">
    <text evidence="2 13">Belongs to the AlaDH/PNT family.</text>
</comment>
<proteinExistence type="inferred from homology"/>
<evidence type="ECO:0000256" key="6">
    <source>
        <dbReference type="ARBA" id="ARBA00022605"/>
    </source>
</evidence>
<dbReference type="InterPro" id="IPR036291">
    <property type="entry name" value="NAD(P)-bd_dom_sf"/>
</dbReference>
<evidence type="ECO:0000256" key="9">
    <source>
        <dbReference type="ARBA" id="ARBA00023154"/>
    </source>
</evidence>
<gene>
    <name evidence="18" type="ORF">FMAN_11129</name>
</gene>
<dbReference type="Proteomes" id="UP000184255">
    <property type="component" value="Unassembled WGS sequence"/>
</dbReference>
<keyword evidence="7 13" id="KW-0560">Oxidoreductase</keyword>
<evidence type="ECO:0000256" key="13">
    <source>
        <dbReference type="PIRNR" id="PIRNR018250"/>
    </source>
</evidence>
<name>A0A1L7TDL9_FUSMA</name>
<evidence type="ECO:0000313" key="18">
    <source>
        <dbReference type="EMBL" id="CVK96800.1"/>
    </source>
</evidence>
<keyword evidence="6 13" id="KW-0028">Amino-acid biosynthesis</keyword>
<feature type="binding site" evidence="15">
    <location>
        <position position="228"/>
    </location>
    <ligand>
        <name>NAD(+)</name>
        <dbReference type="ChEBI" id="CHEBI:57540"/>
    </ligand>
</feature>
<evidence type="ECO:0000259" key="16">
    <source>
        <dbReference type="SMART" id="SM01002"/>
    </source>
</evidence>
<dbReference type="Gene3D" id="3.40.50.720">
    <property type="entry name" value="NAD(P)-binding Rossmann-like Domain"/>
    <property type="match status" value="1"/>
</dbReference>
<dbReference type="InterPro" id="IPR007886">
    <property type="entry name" value="AlaDH/PNT_N"/>
</dbReference>
<evidence type="ECO:0000256" key="15">
    <source>
        <dbReference type="PIRSR" id="PIRSR018250-3"/>
    </source>
</evidence>
<dbReference type="Pfam" id="PF05222">
    <property type="entry name" value="AlaDh_PNT_N"/>
    <property type="match status" value="1"/>
</dbReference>
<dbReference type="AlphaFoldDB" id="A0A1L7TDL9"/>
<dbReference type="VEuPathDB" id="FungiDB:FMAN_11129"/>
<evidence type="ECO:0000256" key="3">
    <source>
        <dbReference type="ARBA" id="ARBA00011245"/>
    </source>
</evidence>
<feature type="binding site" evidence="15">
    <location>
        <position position="224"/>
    </location>
    <ligand>
        <name>NAD(+)</name>
        <dbReference type="ChEBI" id="CHEBI:57540"/>
    </ligand>
</feature>
<dbReference type="EMBL" id="FCQH01000008">
    <property type="protein sequence ID" value="CVK96800.1"/>
    <property type="molecule type" value="Genomic_DNA"/>
</dbReference>
<evidence type="ECO:0000256" key="1">
    <source>
        <dbReference type="ARBA" id="ARBA00004884"/>
    </source>
</evidence>
<feature type="binding site" evidence="15">
    <location>
        <begin position="316"/>
        <end position="319"/>
    </location>
    <ligand>
        <name>NAD(+)</name>
        <dbReference type="ChEBI" id="CHEBI:57540"/>
    </ligand>
</feature>
<accession>A0A1L7TDL9</accession>
<dbReference type="GO" id="GO:0004754">
    <property type="term" value="F:saccharopine dehydrogenase (NAD+, L-lysine-forming) activity"/>
    <property type="evidence" value="ECO:0007669"/>
    <property type="project" value="UniProtKB-EC"/>
</dbReference>
<keyword evidence="9 13" id="KW-0457">Lysine biosynthesis</keyword>
<dbReference type="InterPro" id="IPR007698">
    <property type="entry name" value="AlaDH/PNT_NAD(H)-bd"/>
</dbReference>
<dbReference type="SUPFAM" id="SSF52283">
    <property type="entry name" value="Formate/glycerate dehydrogenase catalytic domain-like"/>
    <property type="match status" value="1"/>
</dbReference>
<keyword evidence="8 13" id="KW-0520">NAD</keyword>
<evidence type="ECO:0000256" key="4">
    <source>
        <dbReference type="ARBA" id="ARBA00012847"/>
    </source>
</evidence>
<evidence type="ECO:0000256" key="7">
    <source>
        <dbReference type="ARBA" id="ARBA00023002"/>
    </source>
</evidence>
<feature type="binding site" evidence="15">
    <location>
        <begin position="202"/>
        <end position="203"/>
    </location>
    <ligand>
        <name>NAD(+)</name>
        <dbReference type="ChEBI" id="CHEBI:57540"/>
    </ligand>
</feature>
<dbReference type="SMART" id="SM01003">
    <property type="entry name" value="AlaDh_PNT_N"/>
    <property type="match status" value="1"/>
</dbReference>
<dbReference type="SMART" id="SM01002">
    <property type="entry name" value="AlaDh_PNT_C"/>
    <property type="match status" value="1"/>
</dbReference>
<dbReference type="PANTHER" id="PTHR11133">
    <property type="entry name" value="SACCHAROPINE DEHYDROGENASE"/>
    <property type="match status" value="1"/>
</dbReference>
<organism evidence="18 19">
    <name type="scientific">Fusarium mangiferae</name>
    <name type="common">Mango malformation disease fungus</name>
    <dbReference type="NCBI Taxonomy" id="192010"/>
    <lineage>
        <taxon>Eukaryota</taxon>
        <taxon>Fungi</taxon>
        <taxon>Dikarya</taxon>
        <taxon>Ascomycota</taxon>
        <taxon>Pezizomycotina</taxon>
        <taxon>Sordariomycetes</taxon>
        <taxon>Hypocreomycetidae</taxon>
        <taxon>Hypocreales</taxon>
        <taxon>Nectriaceae</taxon>
        <taxon>Fusarium</taxon>
        <taxon>Fusarium fujikuroi species complex</taxon>
    </lineage>
</organism>
<protein>
    <recommendedName>
        <fullName evidence="5 13">Saccharopine dehydrogenase [NAD(+), L-lysine-forming]</fullName>
        <shortName evidence="13">SDH</shortName>
        <ecNumber evidence="4 13">1.5.1.7</ecNumber>
    </recommendedName>
    <alternativeName>
        <fullName evidence="11 13">Lysine--2-oxoglutarate reductase</fullName>
    </alternativeName>
</protein>
<dbReference type="GO" id="GO:0005737">
    <property type="term" value="C:cytoplasm"/>
    <property type="evidence" value="ECO:0007669"/>
    <property type="project" value="TreeGrafter"/>
</dbReference>
<evidence type="ECO:0000256" key="5">
    <source>
        <dbReference type="ARBA" id="ARBA00021221"/>
    </source>
</evidence>
<dbReference type="SUPFAM" id="SSF51735">
    <property type="entry name" value="NAD(P)-binding Rossmann-fold domains"/>
    <property type="match status" value="1"/>
</dbReference>
<feature type="domain" description="Alanine dehydrogenase/pyridine nucleotide transhydrogenase N-terminal" evidence="17">
    <location>
        <begin position="7"/>
        <end position="141"/>
    </location>
</feature>
<comment type="caution">
    <text evidence="18">The sequence shown here is derived from an EMBL/GenBank/DDBJ whole genome shotgun (WGS) entry which is preliminary data.</text>
</comment>
<comment type="pathway">
    <text evidence="1 13">Amino-acid biosynthesis; L-lysine biosynthesis via AAA pathway; L-lysine from L-alpha-aminoadipate (fungal route): step 3/3.</text>
</comment>
<feature type="active site" description="Proton acceptor" evidence="14">
    <location>
        <position position="77"/>
    </location>
</feature>
<dbReference type="CDD" id="cd12188">
    <property type="entry name" value="SDH"/>
    <property type="match status" value="1"/>
</dbReference>